<dbReference type="RefSeq" id="WP_382398777.1">
    <property type="nucleotide sequence ID" value="NZ_JBHTNH010000009.1"/>
</dbReference>
<evidence type="ECO:0000313" key="12">
    <source>
        <dbReference type="Proteomes" id="UP001597178"/>
    </source>
</evidence>
<feature type="transmembrane region" description="Helical" evidence="9">
    <location>
        <begin position="12"/>
        <end position="32"/>
    </location>
</feature>
<evidence type="ECO:0000256" key="3">
    <source>
        <dbReference type="ARBA" id="ARBA00022475"/>
    </source>
</evidence>
<dbReference type="Proteomes" id="UP001597178">
    <property type="component" value="Unassembled WGS sequence"/>
</dbReference>
<evidence type="ECO:0000256" key="7">
    <source>
        <dbReference type="ARBA" id="ARBA00023136"/>
    </source>
</evidence>
<dbReference type="PANTHER" id="PTHR35011">
    <property type="entry name" value="2,3-DIKETO-L-GULONATE TRAP TRANSPORTER SMALL PERMEASE PROTEIN YIAM"/>
    <property type="match status" value="1"/>
</dbReference>
<name>A0ABW3ZSF5_9BACI</name>
<keyword evidence="6 9" id="KW-1133">Transmembrane helix</keyword>
<evidence type="ECO:0000259" key="10">
    <source>
        <dbReference type="Pfam" id="PF04290"/>
    </source>
</evidence>
<evidence type="ECO:0000256" key="4">
    <source>
        <dbReference type="ARBA" id="ARBA00022519"/>
    </source>
</evidence>
<proteinExistence type="inferred from homology"/>
<feature type="domain" description="Tripartite ATP-independent periplasmic transporters DctQ component" evidence="10">
    <location>
        <begin position="23"/>
        <end position="144"/>
    </location>
</feature>
<dbReference type="Pfam" id="PF04290">
    <property type="entry name" value="DctQ"/>
    <property type="match status" value="1"/>
</dbReference>
<keyword evidence="2" id="KW-0813">Transport</keyword>
<evidence type="ECO:0000256" key="5">
    <source>
        <dbReference type="ARBA" id="ARBA00022692"/>
    </source>
</evidence>
<reference evidence="12" key="1">
    <citation type="journal article" date="2019" name="Int. J. Syst. Evol. Microbiol.">
        <title>The Global Catalogue of Microorganisms (GCM) 10K type strain sequencing project: providing services to taxonomists for standard genome sequencing and annotation.</title>
        <authorList>
            <consortium name="The Broad Institute Genomics Platform"/>
            <consortium name="The Broad Institute Genome Sequencing Center for Infectious Disease"/>
            <person name="Wu L."/>
            <person name="Ma J."/>
        </authorList>
    </citation>
    <scope>NUCLEOTIDE SEQUENCE [LARGE SCALE GENOMIC DNA]</scope>
    <source>
        <strain evidence="12">CCUG 54822</strain>
    </source>
</reference>
<keyword evidence="12" id="KW-1185">Reference proteome</keyword>
<feature type="transmembrane region" description="Helical" evidence="9">
    <location>
        <begin position="124"/>
        <end position="146"/>
    </location>
</feature>
<dbReference type="InterPro" id="IPR007387">
    <property type="entry name" value="TRAP_DctQ"/>
</dbReference>
<protein>
    <submittedName>
        <fullName evidence="11">TRAP transporter small permease</fullName>
    </submittedName>
</protein>
<keyword evidence="3" id="KW-1003">Cell membrane</keyword>
<gene>
    <name evidence="11" type="ORF">ACFQ4A_06485</name>
</gene>
<feature type="transmembrane region" description="Helical" evidence="9">
    <location>
        <begin position="85"/>
        <end position="104"/>
    </location>
</feature>
<sequence length="164" mass="17995">MEKLFIWSEKVINFVGITMMCGIVASIVSQIVARNIFNSALIWPEEISQLLMISMVFLGACLVEKTDGQIKVDIIYAMLPNAKKIVTFIGKFITLIYTGLLLISEINLFPSVVSLTSSAAGIPLSIIHVVIFIGILLWIIVLLILLQHIIFKFGGSAGCVNNLV</sequence>
<keyword evidence="7 9" id="KW-0472">Membrane</keyword>
<accession>A0ABW3ZSF5</accession>
<evidence type="ECO:0000313" key="11">
    <source>
        <dbReference type="EMBL" id="MFD1361315.1"/>
    </source>
</evidence>
<keyword evidence="5 9" id="KW-0812">Transmembrane</keyword>
<keyword evidence="4" id="KW-0997">Cell inner membrane</keyword>
<comment type="caution">
    <text evidence="11">The sequence shown here is derived from an EMBL/GenBank/DDBJ whole genome shotgun (WGS) entry which is preliminary data.</text>
</comment>
<evidence type="ECO:0000256" key="6">
    <source>
        <dbReference type="ARBA" id="ARBA00022989"/>
    </source>
</evidence>
<dbReference type="EMBL" id="JBHTNH010000009">
    <property type="protein sequence ID" value="MFD1361315.1"/>
    <property type="molecule type" value="Genomic_DNA"/>
</dbReference>
<evidence type="ECO:0000256" key="2">
    <source>
        <dbReference type="ARBA" id="ARBA00022448"/>
    </source>
</evidence>
<feature type="transmembrane region" description="Helical" evidence="9">
    <location>
        <begin position="47"/>
        <end position="64"/>
    </location>
</feature>
<comment type="similarity">
    <text evidence="8">Belongs to the TRAP transporter small permease family.</text>
</comment>
<evidence type="ECO:0000256" key="1">
    <source>
        <dbReference type="ARBA" id="ARBA00004429"/>
    </source>
</evidence>
<comment type="subcellular location">
    <subcellularLocation>
        <location evidence="1">Cell inner membrane</location>
        <topology evidence="1">Multi-pass membrane protein</topology>
    </subcellularLocation>
</comment>
<organism evidence="11 12">
    <name type="scientific">Lentibacillus salinarum</name>
    <dbReference type="NCBI Taxonomy" id="446820"/>
    <lineage>
        <taxon>Bacteria</taxon>
        <taxon>Bacillati</taxon>
        <taxon>Bacillota</taxon>
        <taxon>Bacilli</taxon>
        <taxon>Bacillales</taxon>
        <taxon>Bacillaceae</taxon>
        <taxon>Lentibacillus</taxon>
    </lineage>
</organism>
<evidence type="ECO:0000256" key="8">
    <source>
        <dbReference type="ARBA" id="ARBA00038436"/>
    </source>
</evidence>
<dbReference type="InterPro" id="IPR055348">
    <property type="entry name" value="DctQ"/>
</dbReference>
<evidence type="ECO:0000256" key="9">
    <source>
        <dbReference type="SAM" id="Phobius"/>
    </source>
</evidence>